<dbReference type="PANTHER" id="PTHR14207">
    <property type="entry name" value="STEROL ISOMERASE"/>
    <property type="match status" value="1"/>
</dbReference>
<proteinExistence type="inferred from homology"/>
<evidence type="ECO:0000256" key="11">
    <source>
        <dbReference type="ARBA" id="ARBA00023221"/>
    </source>
</evidence>
<evidence type="ECO:0000256" key="5">
    <source>
        <dbReference type="ARBA" id="ARBA00022955"/>
    </source>
</evidence>
<organism evidence="16 17">
    <name type="scientific">Tieghemostelium lacteum</name>
    <name type="common">Slime mold</name>
    <name type="synonym">Dictyostelium lacteum</name>
    <dbReference type="NCBI Taxonomy" id="361077"/>
    <lineage>
        <taxon>Eukaryota</taxon>
        <taxon>Amoebozoa</taxon>
        <taxon>Evosea</taxon>
        <taxon>Eumycetozoa</taxon>
        <taxon>Dictyostelia</taxon>
        <taxon>Dictyosteliales</taxon>
        <taxon>Raperosteliaceae</taxon>
        <taxon>Tieghemostelium</taxon>
    </lineage>
</organism>
<keyword evidence="6 13" id="KW-1133">Transmembrane helix</keyword>
<evidence type="ECO:0000256" key="2">
    <source>
        <dbReference type="ARBA" id="ARBA00008337"/>
    </source>
</evidence>
<keyword evidence="17" id="KW-1185">Reference proteome</keyword>
<evidence type="ECO:0000256" key="4">
    <source>
        <dbReference type="ARBA" id="ARBA00022692"/>
    </source>
</evidence>
<sequence>MEIYAFVPLAILTLFCVVASLFVKKEKLLIFWLLWSGLIHIILEGSYGFYANDVKTISKVDFMDKMFEVTQLENAWNPAWYASLYSQYAKYDKRYAIADPMVVFFCFMELVQGFCCFLLALLVIKQSTYRHALQIFLASIQGLGTVFYFITPYIYGKWAEQISSDPFELWVYVVGLNGLWFAIPLVLIVQSALFIGRNVVQQVATSKSATTPGMISKQQNKPKSA</sequence>
<evidence type="ECO:0000259" key="15">
    <source>
        <dbReference type="PROSITE" id="PS51751"/>
    </source>
</evidence>
<evidence type="ECO:0000256" key="7">
    <source>
        <dbReference type="ARBA" id="ARBA00023011"/>
    </source>
</evidence>
<evidence type="ECO:0000313" key="16">
    <source>
        <dbReference type="EMBL" id="KYR01684.1"/>
    </source>
</evidence>
<feature type="domain" description="EXPERA" evidence="15">
    <location>
        <begin position="25"/>
        <end position="188"/>
    </location>
</feature>
<keyword evidence="12" id="KW-0413">Isomerase</keyword>
<keyword evidence="7" id="KW-0756">Sterol biosynthesis</keyword>
<evidence type="ECO:0000256" key="14">
    <source>
        <dbReference type="SAM" id="Phobius"/>
    </source>
</evidence>
<evidence type="ECO:0000256" key="12">
    <source>
        <dbReference type="ARBA" id="ARBA00023235"/>
    </source>
</evidence>
<feature type="transmembrane region" description="Helical" evidence="14">
    <location>
        <begin position="135"/>
        <end position="155"/>
    </location>
</feature>
<keyword evidence="4 13" id="KW-0812">Transmembrane</keyword>
<keyword evidence="3" id="KW-0444">Lipid biosynthesis</keyword>
<evidence type="ECO:0000256" key="10">
    <source>
        <dbReference type="ARBA" id="ARBA00023166"/>
    </source>
</evidence>
<evidence type="ECO:0000256" key="8">
    <source>
        <dbReference type="ARBA" id="ARBA00023098"/>
    </source>
</evidence>
<dbReference type="Proteomes" id="UP000076078">
    <property type="component" value="Unassembled WGS sequence"/>
</dbReference>
<evidence type="ECO:0000256" key="9">
    <source>
        <dbReference type="ARBA" id="ARBA00023136"/>
    </source>
</evidence>
<dbReference type="FunCoup" id="A0A152A624">
    <property type="interactions" value="290"/>
</dbReference>
<feature type="transmembrane region" description="Helical" evidence="14">
    <location>
        <begin position="6"/>
        <end position="23"/>
    </location>
</feature>
<dbReference type="GO" id="GO:0000247">
    <property type="term" value="F:C-8 sterol isomerase activity"/>
    <property type="evidence" value="ECO:0007669"/>
    <property type="project" value="TreeGrafter"/>
</dbReference>
<feature type="transmembrane region" description="Helical" evidence="14">
    <location>
        <begin position="167"/>
        <end position="189"/>
    </location>
</feature>
<dbReference type="InterPro" id="IPR007905">
    <property type="entry name" value="EBP"/>
</dbReference>
<evidence type="ECO:0000256" key="3">
    <source>
        <dbReference type="ARBA" id="ARBA00022516"/>
    </source>
</evidence>
<dbReference type="GO" id="GO:0047750">
    <property type="term" value="F:cholestenol delta-isomerase activity"/>
    <property type="evidence" value="ECO:0007669"/>
    <property type="project" value="InterPro"/>
</dbReference>
<dbReference type="GO" id="GO:0005783">
    <property type="term" value="C:endoplasmic reticulum"/>
    <property type="evidence" value="ECO:0007669"/>
    <property type="project" value="TreeGrafter"/>
</dbReference>
<feature type="transmembrane region" description="Helical" evidence="14">
    <location>
        <begin position="30"/>
        <end position="50"/>
    </location>
</feature>
<dbReference type="GO" id="GO:0016020">
    <property type="term" value="C:membrane"/>
    <property type="evidence" value="ECO:0007669"/>
    <property type="project" value="UniProtKB-SubCell"/>
</dbReference>
<accession>A0A152A624</accession>
<dbReference type="STRING" id="361077.A0A152A624"/>
<gene>
    <name evidence="16" type="ORF">DLAC_01690</name>
</gene>
<comment type="similarity">
    <text evidence="2">Belongs to the EBP family.</text>
</comment>
<evidence type="ECO:0000256" key="1">
    <source>
        <dbReference type="ARBA" id="ARBA00004141"/>
    </source>
</evidence>
<keyword evidence="8" id="KW-0443">Lipid metabolism</keyword>
<comment type="subcellular location">
    <subcellularLocation>
        <location evidence="1">Membrane</location>
        <topology evidence="1">Multi-pass membrane protein</topology>
    </subcellularLocation>
</comment>
<dbReference type="GO" id="GO:0016126">
    <property type="term" value="P:sterol biosynthetic process"/>
    <property type="evidence" value="ECO:0007669"/>
    <property type="project" value="UniProtKB-KW"/>
</dbReference>
<evidence type="ECO:0000313" key="17">
    <source>
        <dbReference type="Proteomes" id="UP000076078"/>
    </source>
</evidence>
<comment type="caution">
    <text evidence="16">The sequence shown here is derived from an EMBL/GenBank/DDBJ whole genome shotgun (WGS) entry which is preliminary data.</text>
</comment>
<dbReference type="AlphaFoldDB" id="A0A152A624"/>
<keyword evidence="5" id="KW-0752">Steroid biosynthesis</keyword>
<dbReference type="EMBL" id="LODT01000006">
    <property type="protein sequence ID" value="KYR01684.1"/>
    <property type="molecule type" value="Genomic_DNA"/>
</dbReference>
<evidence type="ECO:0000256" key="6">
    <source>
        <dbReference type="ARBA" id="ARBA00022989"/>
    </source>
</evidence>
<feature type="transmembrane region" description="Helical" evidence="14">
    <location>
        <begin position="101"/>
        <end position="123"/>
    </location>
</feature>
<dbReference type="PANTHER" id="PTHR14207:SF0">
    <property type="entry name" value="3-BETA-HYDROXYSTEROID-DELTA(8),DELTA(7)-ISOMERASE"/>
    <property type="match status" value="1"/>
</dbReference>
<dbReference type="GO" id="GO:0004769">
    <property type="term" value="F:steroid Delta-isomerase activity"/>
    <property type="evidence" value="ECO:0007669"/>
    <property type="project" value="TreeGrafter"/>
</dbReference>
<protein>
    <submittedName>
        <fullName evidence="16">Putative 3-beta-hydroxysteroid-Delta(8)</fullName>
    </submittedName>
</protein>
<name>A0A152A624_TIELA</name>
<dbReference type="PROSITE" id="PS51751">
    <property type="entry name" value="EXPERA"/>
    <property type="match status" value="1"/>
</dbReference>
<dbReference type="InParanoid" id="A0A152A624"/>
<evidence type="ECO:0000256" key="13">
    <source>
        <dbReference type="PROSITE-ProRule" id="PRU01087"/>
    </source>
</evidence>
<dbReference type="OrthoDB" id="58557at2759"/>
<keyword evidence="9 13" id="KW-0472">Membrane</keyword>
<dbReference type="InterPro" id="IPR033118">
    <property type="entry name" value="EXPERA"/>
</dbReference>
<reference evidence="16 17" key="1">
    <citation type="submission" date="2015-12" db="EMBL/GenBank/DDBJ databases">
        <title>Dictyostelia acquired genes for synthesis and detection of signals that induce cell-type specialization by lateral gene transfer from prokaryotes.</title>
        <authorList>
            <person name="Gloeckner G."/>
            <person name="Schaap P."/>
        </authorList>
    </citation>
    <scope>NUCLEOTIDE SEQUENCE [LARGE SCALE GENOMIC DNA]</scope>
    <source>
        <strain evidence="16 17">TK</strain>
    </source>
</reference>
<keyword evidence="10" id="KW-1207">Sterol metabolism</keyword>
<keyword evidence="11" id="KW-0753">Steroid metabolism</keyword>
<dbReference type="Pfam" id="PF05241">
    <property type="entry name" value="EBP"/>
    <property type="match status" value="1"/>
</dbReference>